<dbReference type="Pfam" id="PF13247">
    <property type="entry name" value="Fer4_11"/>
    <property type="match status" value="1"/>
</dbReference>
<dbReference type="PROSITE" id="PS51379">
    <property type="entry name" value="4FE4S_FER_2"/>
    <property type="match status" value="1"/>
</dbReference>
<dbReference type="PANTHER" id="PTHR43177:SF3">
    <property type="entry name" value="PROTEIN NRFC HOMOLOG"/>
    <property type="match status" value="1"/>
</dbReference>
<keyword evidence="1" id="KW-0004">4Fe-4S</keyword>
<accession>A0A1M6AIA3</accession>
<organism evidence="6 7">
    <name type="scientific">Desulfosporosinus lacus DSM 15449</name>
    <dbReference type="NCBI Taxonomy" id="1121420"/>
    <lineage>
        <taxon>Bacteria</taxon>
        <taxon>Bacillati</taxon>
        <taxon>Bacillota</taxon>
        <taxon>Clostridia</taxon>
        <taxon>Eubacteriales</taxon>
        <taxon>Desulfitobacteriaceae</taxon>
        <taxon>Desulfosporosinus</taxon>
    </lineage>
</organism>
<dbReference type="AlphaFoldDB" id="A0A1M6AIA3"/>
<evidence type="ECO:0000256" key="3">
    <source>
        <dbReference type="ARBA" id="ARBA00023004"/>
    </source>
</evidence>
<dbReference type="PROSITE" id="PS00198">
    <property type="entry name" value="4FE4S_FER_1"/>
    <property type="match status" value="1"/>
</dbReference>
<dbReference type="SUPFAM" id="SSF54862">
    <property type="entry name" value="4Fe-4S ferredoxins"/>
    <property type="match status" value="1"/>
</dbReference>
<evidence type="ECO:0000256" key="2">
    <source>
        <dbReference type="ARBA" id="ARBA00022723"/>
    </source>
</evidence>
<dbReference type="PROSITE" id="PS51318">
    <property type="entry name" value="TAT"/>
    <property type="match status" value="1"/>
</dbReference>
<dbReference type="Proteomes" id="UP000183954">
    <property type="component" value="Unassembled WGS sequence"/>
</dbReference>
<dbReference type="InterPro" id="IPR050954">
    <property type="entry name" value="ET_IronSulfur_Cluster-Binding"/>
</dbReference>
<evidence type="ECO:0000256" key="1">
    <source>
        <dbReference type="ARBA" id="ARBA00022485"/>
    </source>
</evidence>
<sequence length="267" mass="29882">MSINRRQFLRRAGMITALGLGSSFIISGFRKKEVAEAAGFAKAPKDLPAKRWAMVVDMSKFKTDADINGVIEACHKLHNVPKFPNTKDEIKWIWKDDYHHTFAGGHNEYLDDHVLHSPFMVLCNHCENPPCVKACPTQATFQRPDGIVAMDFHRCIGCRFCMGACPFGARSFNFRDPRPFIEGEISPDYPTRTPGVVEKCNFCYERLADGLMPACVEKSNGGLIFGDLDDPNSEVRKIVSTKFTIRRKPELGTQPSVYYLVGGGEDA</sequence>
<feature type="domain" description="4Fe-4S ferredoxin-type" evidence="5">
    <location>
        <begin position="146"/>
        <end position="175"/>
    </location>
</feature>
<dbReference type="Gene3D" id="3.30.70.20">
    <property type="match status" value="2"/>
</dbReference>
<keyword evidence="2" id="KW-0479">Metal-binding</keyword>
<evidence type="ECO:0000313" key="6">
    <source>
        <dbReference type="EMBL" id="SHI36229.1"/>
    </source>
</evidence>
<dbReference type="CDD" id="cd10551">
    <property type="entry name" value="PsrB"/>
    <property type="match status" value="1"/>
</dbReference>
<keyword evidence="7" id="KW-1185">Reference proteome</keyword>
<keyword evidence="3" id="KW-0408">Iron</keyword>
<protein>
    <submittedName>
        <fullName evidence="6">Prokaryotic molybdopterin-containing oxidoreductase family, iron-sulfur binding subunit</fullName>
    </submittedName>
</protein>
<dbReference type="RefSeq" id="WP_073031524.1">
    <property type="nucleotide sequence ID" value="NZ_FQXJ01000017.1"/>
</dbReference>
<name>A0A1M6AIA3_9FIRM</name>
<dbReference type="STRING" id="1121420.SAMN02746098_03958"/>
<evidence type="ECO:0000259" key="5">
    <source>
        <dbReference type="PROSITE" id="PS51379"/>
    </source>
</evidence>
<dbReference type="OrthoDB" id="9810688at2"/>
<dbReference type="EMBL" id="FQXJ01000017">
    <property type="protein sequence ID" value="SHI36229.1"/>
    <property type="molecule type" value="Genomic_DNA"/>
</dbReference>
<evidence type="ECO:0000256" key="4">
    <source>
        <dbReference type="ARBA" id="ARBA00023014"/>
    </source>
</evidence>
<keyword evidence="4" id="KW-0411">Iron-sulfur</keyword>
<dbReference type="GO" id="GO:0046872">
    <property type="term" value="F:metal ion binding"/>
    <property type="evidence" value="ECO:0007669"/>
    <property type="project" value="UniProtKB-KW"/>
</dbReference>
<dbReference type="GO" id="GO:0051539">
    <property type="term" value="F:4 iron, 4 sulfur cluster binding"/>
    <property type="evidence" value="ECO:0007669"/>
    <property type="project" value="UniProtKB-KW"/>
</dbReference>
<dbReference type="InterPro" id="IPR017900">
    <property type="entry name" value="4Fe4S_Fe_S_CS"/>
</dbReference>
<reference evidence="7" key="1">
    <citation type="submission" date="2016-11" db="EMBL/GenBank/DDBJ databases">
        <authorList>
            <person name="Varghese N."/>
            <person name="Submissions S."/>
        </authorList>
    </citation>
    <scope>NUCLEOTIDE SEQUENCE [LARGE SCALE GENOMIC DNA]</scope>
    <source>
        <strain evidence="7">DSM 15449</strain>
    </source>
</reference>
<dbReference type="InterPro" id="IPR017896">
    <property type="entry name" value="4Fe4S_Fe-S-bd"/>
</dbReference>
<dbReference type="PANTHER" id="PTHR43177">
    <property type="entry name" value="PROTEIN NRFC"/>
    <property type="match status" value="1"/>
</dbReference>
<proteinExistence type="predicted"/>
<dbReference type="InterPro" id="IPR054822">
    <property type="entry name" value="DsrO-like"/>
</dbReference>
<dbReference type="InterPro" id="IPR006311">
    <property type="entry name" value="TAT_signal"/>
</dbReference>
<gene>
    <name evidence="6" type="ORF">SAMN02746098_03958</name>
</gene>
<dbReference type="NCBIfam" id="NF045797">
    <property type="entry name" value="DsrO"/>
    <property type="match status" value="1"/>
</dbReference>
<evidence type="ECO:0000313" key="7">
    <source>
        <dbReference type="Proteomes" id="UP000183954"/>
    </source>
</evidence>